<dbReference type="EMBL" id="CYUE01000006">
    <property type="protein sequence ID" value="CUK24989.1"/>
    <property type="molecule type" value="Genomic_DNA"/>
</dbReference>
<reference evidence="10" key="1">
    <citation type="submission" date="2015-09" db="EMBL/GenBank/DDBJ databases">
        <authorList>
            <person name="Rodrigo-Torres Lidia"/>
            <person name="Arahal R.David."/>
        </authorList>
    </citation>
    <scope>NUCLEOTIDE SEQUENCE [LARGE SCALE GENOMIC DNA]</scope>
    <source>
        <strain evidence="10">CECT 5114</strain>
    </source>
</reference>
<dbReference type="InterPro" id="IPR029044">
    <property type="entry name" value="Nucleotide-diphossugar_trans"/>
</dbReference>
<evidence type="ECO:0000256" key="7">
    <source>
        <dbReference type="SAM" id="Phobius"/>
    </source>
</evidence>
<accession>A0A0P1IN14</accession>
<evidence type="ECO:0000259" key="8">
    <source>
        <dbReference type="Pfam" id="PF00535"/>
    </source>
</evidence>
<feature type="domain" description="Glycosyltransferase 2-like" evidence="8">
    <location>
        <begin position="110"/>
        <end position="301"/>
    </location>
</feature>
<dbReference type="RefSeq" id="WP_058314002.1">
    <property type="nucleotide sequence ID" value="NZ_CYTO01000024.1"/>
</dbReference>
<keyword evidence="4 7" id="KW-0812">Transmembrane</keyword>
<dbReference type="AlphaFoldDB" id="A0A0P1IN14"/>
<protein>
    <submittedName>
        <fullName evidence="9">Cellulose synthase 1</fullName>
    </submittedName>
</protein>
<evidence type="ECO:0000256" key="5">
    <source>
        <dbReference type="ARBA" id="ARBA00022989"/>
    </source>
</evidence>
<dbReference type="Proteomes" id="UP000051184">
    <property type="component" value="Unassembled WGS sequence"/>
</dbReference>
<dbReference type="Gene3D" id="3.90.550.10">
    <property type="entry name" value="Spore Coat Polysaccharide Biosynthesis Protein SpsA, Chain A"/>
    <property type="match status" value="1"/>
</dbReference>
<keyword evidence="10" id="KW-1185">Reference proteome</keyword>
<keyword evidence="2" id="KW-0328">Glycosyltransferase</keyword>
<dbReference type="OrthoDB" id="9806824at2"/>
<feature type="transmembrane region" description="Helical" evidence="7">
    <location>
        <begin position="410"/>
        <end position="430"/>
    </location>
</feature>
<keyword evidence="3" id="KW-0808">Transferase</keyword>
<evidence type="ECO:0000256" key="2">
    <source>
        <dbReference type="ARBA" id="ARBA00022676"/>
    </source>
</evidence>
<sequence length="587" mass="66204">MQTPYFHQFYDREPPVFAPISSRRRLIWQLFAGLTLGLGTWYIVWRWQHSINAEALLFSCTVALCETLALVGSALFFYDIWDEGDTEPVPIAQKQTRGANLDGRRTTVDVFITTFDEAEEIVAATILAAKKVNVASFIDYKVYLLDDGNRIGMSVLAKKHEVGYFARTDNRGFKAGNLANAIFKTDGDFFIVCDADTQLMPSFLSNTLGYLEDQKVSWVQTPHWFYDLPEGRTWRDIFQVRMGAFSRFLPRFARFLTGTDAFGKDHFLSNASLFFDVIQRRRNRNGASFCCGAASIHRREAVMENALIEKGKKIGEICKASRNASALNISPRIDLKPFEYHVSEDILTSIQAHSNGWRSVFHPQVEAKMLSPWTASAWAIQRLKYAGGTFDILLNANPIFEKGMSVKVKLHYLATFWSYLSVFFFAVLMFAPVWSLVSGTAPVQAYSLEFFAHLIPVLVCNEIAMLASCKGYSHNCARVLAVGTIAIQMRAFFLVLLGRRPKFPPTPKVPSAVQDIRHALPSIAFLIIFFASVLWGGVALLLGLDGYSPFFVLINGFWILWSSTALIRMIYATSFCPTLRLTTQKIE</sequence>
<evidence type="ECO:0000313" key="9">
    <source>
        <dbReference type="EMBL" id="CUK24989.1"/>
    </source>
</evidence>
<feature type="transmembrane region" description="Helical" evidence="7">
    <location>
        <begin position="479"/>
        <end position="499"/>
    </location>
</feature>
<evidence type="ECO:0000256" key="1">
    <source>
        <dbReference type="ARBA" id="ARBA00004127"/>
    </source>
</evidence>
<keyword evidence="6 7" id="KW-0472">Membrane</keyword>
<gene>
    <name evidence="9" type="primary">acsAB</name>
    <name evidence="9" type="ORF">TA5114_00778</name>
</gene>
<name>A0A0P1IN14_9RHOB</name>
<dbReference type="GO" id="GO:0012505">
    <property type="term" value="C:endomembrane system"/>
    <property type="evidence" value="ECO:0007669"/>
    <property type="project" value="UniProtKB-SubCell"/>
</dbReference>
<comment type="subcellular location">
    <subcellularLocation>
        <location evidence="1">Endomembrane system</location>
        <topology evidence="1">Multi-pass membrane protein</topology>
    </subcellularLocation>
</comment>
<evidence type="ECO:0000256" key="6">
    <source>
        <dbReference type="ARBA" id="ARBA00023136"/>
    </source>
</evidence>
<dbReference type="InterPro" id="IPR005150">
    <property type="entry name" value="Cellulose_synth"/>
</dbReference>
<dbReference type="Pfam" id="PF03552">
    <property type="entry name" value="Cellulose_synt"/>
    <property type="match status" value="1"/>
</dbReference>
<feature type="transmembrane region" description="Helical" evidence="7">
    <location>
        <begin position="26"/>
        <end position="44"/>
    </location>
</feature>
<dbReference type="GO" id="GO:0030244">
    <property type="term" value="P:cellulose biosynthetic process"/>
    <property type="evidence" value="ECO:0007669"/>
    <property type="project" value="InterPro"/>
</dbReference>
<dbReference type="InterPro" id="IPR050321">
    <property type="entry name" value="Glycosyltr_2/OpgH_subfam"/>
</dbReference>
<dbReference type="PANTHER" id="PTHR43867:SF2">
    <property type="entry name" value="CELLULOSE SYNTHASE CATALYTIC SUBUNIT A [UDP-FORMING]"/>
    <property type="match status" value="1"/>
</dbReference>
<dbReference type="STRING" id="1715691.TA5113_02426"/>
<feature type="transmembrane region" description="Helical" evidence="7">
    <location>
        <begin position="550"/>
        <end position="571"/>
    </location>
</feature>
<evidence type="ECO:0000256" key="3">
    <source>
        <dbReference type="ARBA" id="ARBA00022679"/>
    </source>
</evidence>
<organism evidence="9 10">
    <name type="scientific">Cognatishimia activa</name>
    <dbReference type="NCBI Taxonomy" id="1715691"/>
    <lineage>
        <taxon>Bacteria</taxon>
        <taxon>Pseudomonadati</taxon>
        <taxon>Pseudomonadota</taxon>
        <taxon>Alphaproteobacteria</taxon>
        <taxon>Rhodobacterales</taxon>
        <taxon>Paracoccaceae</taxon>
        <taxon>Cognatishimia</taxon>
    </lineage>
</organism>
<dbReference type="InterPro" id="IPR001173">
    <property type="entry name" value="Glyco_trans_2-like"/>
</dbReference>
<evidence type="ECO:0000313" key="10">
    <source>
        <dbReference type="Proteomes" id="UP000051184"/>
    </source>
</evidence>
<feature type="transmembrane region" description="Helical" evidence="7">
    <location>
        <begin position="450"/>
        <end position="467"/>
    </location>
</feature>
<dbReference type="GO" id="GO:0005886">
    <property type="term" value="C:plasma membrane"/>
    <property type="evidence" value="ECO:0007669"/>
    <property type="project" value="TreeGrafter"/>
</dbReference>
<keyword evidence="5 7" id="KW-1133">Transmembrane helix</keyword>
<dbReference type="GO" id="GO:0016760">
    <property type="term" value="F:cellulose synthase (UDP-forming) activity"/>
    <property type="evidence" value="ECO:0007669"/>
    <property type="project" value="InterPro"/>
</dbReference>
<evidence type="ECO:0000256" key="4">
    <source>
        <dbReference type="ARBA" id="ARBA00022692"/>
    </source>
</evidence>
<dbReference type="SUPFAM" id="SSF53448">
    <property type="entry name" value="Nucleotide-diphospho-sugar transferases"/>
    <property type="match status" value="1"/>
</dbReference>
<feature type="transmembrane region" description="Helical" evidence="7">
    <location>
        <begin position="519"/>
        <end position="543"/>
    </location>
</feature>
<proteinExistence type="predicted"/>
<dbReference type="Pfam" id="PF00535">
    <property type="entry name" value="Glycos_transf_2"/>
    <property type="match status" value="1"/>
</dbReference>
<dbReference type="PANTHER" id="PTHR43867">
    <property type="entry name" value="CELLULOSE SYNTHASE CATALYTIC SUBUNIT A [UDP-FORMING]"/>
    <property type="match status" value="1"/>
</dbReference>
<feature type="transmembrane region" description="Helical" evidence="7">
    <location>
        <begin position="56"/>
        <end position="78"/>
    </location>
</feature>